<keyword evidence="4 6" id="KW-1133">Transmembrane helix</keyword>
<feature type="transmembrane region" description="Helical" evidence="6">
    <location>
        <begin position="186"/>
        <end position="208"/>
    </location>
</feature>
<comment type="caution">
    <text evidence="7">The sequence shown here is derived from an EMBL/GenBank/DDBJ whole genome shotgun (WGS) entry which is preliminary data.</text>
</comment>
<evidence type="ECO:0000256" key="3">
    <source>
        <dbReference type="ARBA" id="ARBA00022692"/>
    </source>
</evidence>
<name>A0ABS4FSP6_9BACL</name>
<evidence type="ECO:0000256" key="4">
    <source>
        <dbReference type="ARBA" id="ARBA00022989"/>
    </source>
</evidence>
<feature type="transmembrane region" description="Helical" evidence="6">
    <location>
        <begin position="416"/>
        <end position="438"/>
    </location>
</feature>
<evidence type="ECO:0000313" key="8">
    <source>
        <dbReference type="Proteomes" id="UP001519272"/>
    </source>
</evidence>
<evidence type="ECO:0000256" key="5">
    <source>
        <dbReference type="ARBA" id="ARBA00023136"/>
    </source>
</evidence>
<gene>
    <name evidence="7" type="ORF">J2Z32_002230</name>
</gene>
<dbReference type="InterPro" id="IPR002797">
    <property type="entry name" value="Polysacc_synth"/>
</dbReference>
<sequence length="538" mass="58015">MAKKESFVKGTLILAGAALLVRLLGIAQRVPLEHAFGDLGNAAYGIANNVYLMLLTVASGGIPSTLSKMVSEKYALNKPHEAKRIYHAALIFSVVMGIVATLGLYIAAPYYAAYSKVPQASIAIRAIAPALLIFPTIAMMRGYFQGRGNMTVSGVSQIVEQILRVITAIGLAFFMLHLGYSDEWLAAGASFGSVFGSVGAFAVMLYCAMKLRSKEADMLDTVSPGPKMPLGQIYMSIFKLSIPIVLTSLAVSAVNFIDTSMVKGLLLGQIGELEAEKALAYLASRAQMVAGIPPILAIALSTSLIPVISAAYARKDNKHLTNQVTLAMRISILTGLPMVIMLGMASYSVNGLLFKTLDGSEIMGLLTLMTIFQITMMTSNSILLGIGKPNLSMVHVGIGLIVKIIGNYTLSPALGIYGVIIATGLCFLVITCLNIYAMKKFVPFKLMGDRWVSLIISVIVLAGVTYGLNQLGIQMVHIMHFRVAFFLTCMLVGIGVLIVYPILLIMLNVIRKDELDSYPRLIRKLVSPIMRVKYRARG</sequence>
<dbReference type="InterPro" id="IPR050833">
    <property type="entry name" value="Poly_Biosynth_Transport"/>
</dbReference>
<feature type="transmembrane region" description="Helical" evidence="6">
    <location>
        <begin position="161"/>
        <end position="180"/>
    </location>
</feature>
<evidence type="ECO:0000256" key="2">
    <source>
        <dbReference type="ARBA" id="ARBA00022475"/>
    </source>
</evidence>
<accession>A0ABS4FSP6</accession>
<proteinExistence type="predicted"/>
<feature type="transmembrane region" description="Helical" evidence="6">
    <location>
        <begin position="237"/>
        <end position="257"/>
    </location>
</feature>
<comment type="subcellular location">
    <subcellularLocation>
        <location evidence="1">Cell membrane</location>
        <topology evidence="1">Multi-pass membrane protein</topology>
    </subcellularLocation>
</comment>
<feature type="transmembrane region" description="Helical" evidence="6">
    <location>
        <begin position="120"/>
        <end position="140"/>
    </location>
</feature>
<dbReference type="PANTHER" id="PTHR30250:SF21">
    <property type="entry name" value="LIPID II FLIPPASE MURJ"/>
    <property type="match status" value="1"/>
</dbReference>
<feature type="transmembrane region" description="Helical" evidence="6">
    <location>
        <begin position="326"/>
        <end position="350"/>
    </location>
</feature>
<dbReference type="CDD" id="cd13124">
    <property type="entry name" value="MATE_SpoVB_like"/>
    <property type="match status" value="1"/>
</dbReference>
<keyword evidence="2" id="KW-1003">Cell membrane</keyword>
<protein>
    <submittedName>
        <fullName evidence="7">Stage V sporulation protein B</fullName>
    </submittedName>
</protein>
<dbReference type="Pfam" id="PF01943">
    <property type="entry name" value="Polysacc_synt"/>
    <property type="match status" value="1"/>
</dbReference>
<reference evidence="7 8" key="1">
    <citation type="submission" date="2021-03" db="EMBL/GenBank/DDBJ databases">
        <title>Genomic Encyclopedia of Type Strains, Phase IV (KMG-IV): sequencing the most valuable type-strain genomes for metagenomic binning, comparative biology and taxonomic classification.</title>
        <authorList>
            <person name="Goeker M."/>
        </authorList>
    </citation>
    <scope>NUCLEOTIDE SEQUENCE [LARGE SCALE GENOMIC DNA]</scope>
    <source>
        <strain evidence="7 8">DSM 14349</strain>
    </source>
</reference>
<dbReference type="InterPro" id="IPR024923">
    <property type="entry name" value="PG_synth_SpoVB"/>
</dbReference>
<keyword evidence="8" id="KW-1185">Reference proteome</keyword>
<evidence type="ECO:0000256" key="1">
    <source>
        <dbReference type="ARBA" id="ARBA00004651"/>
    </source>
</evidence>
<keyword evidence="3 6" id="KW-0812">Transmembrane</keyword>
<organism evidence="7 8">
    <name type="scientific">Paenibacillus turicensis</name>
    <dbReference type="NCBI Taxonomy" id="160487"/>
    <lineage>
        <taxon>Bacteria</taxon>
        <taxon>Bacillati</taxon>
        <taxon>Bacillota</taxon>
        <taxon>Bacilli</taxon>
        <taxon>Bacillales</taxon>
        <taxon>Paenibacillaceae</taxon>
        <taxon>Paenibacillus</taxon>
    </lineage>
</organism>
<dbReference type="Proteomes" id="UP001519272">
    <property type="component" value="Unassembled WGS sequence"/>
</dbReference>
<evidence type="ECO:0000313" key="7">
    <source>
        <dbReference type="EMBL" id="MBP1905600.1"/>
    </source>
</evidence>
<feature type="transmembrane region" description="Helical" evidence="6">
    <location>
        <begin position="295"/>
        <end position="314"/>
    </location>
</feature>
<dbReference type="RefSeq" id="WP_210089223.1">
    <property type="nucleotide sequence ID" value="NZ_JAGGKG010000009.1"/>
</dbReference>
<feature type="transmembrane region" description="Helical" evidence="6">
    <location>
        <begin position="362"/>
        <end position="384"/>
    </location>
</feature>
<feature type="transmembrane region" description="Helical" evidence="6">
    <location>
        <begin position="450"/>
        <end position="468"/>
    </location>
</feature>
<keyword evidence="5 6" id="KW-0472">Membrane</keyword>
<feature type="transmembrane region" description="Helical" evidence="6">
    <location>
        <begin position="43"/>
        <end position="64"/>
    </location>
</feature>
<dbReference type="PANTHER" id="PTHR30250">
    <property type="entry name" value="PST FAMILY PREDICTED COLANIC ACID TRANSPORTER"/>
    <property type="match status" value="1"/>
</dbReference>
<feature type="transmembrane region" description="Helical" evidence="6">
    <location>
        <begin position="391"/>
        <end position="410"/>
    </location>
</feature>
<feature type="transmembrane region" description="Helical" evidence="6">
    <location>
        <begin position="85"/>
        <end position="108"/>
    </location>
</feature>
<dbReference type="PIRSF" id="PIRSF038958">
    <property type="entry name" value="PG_synth_SpoVB"/>
    <property type="match status" value="1"/>
</dbReference>
<evidence type="ECO:0000256" key="6">
    <source>
        <dbReference type="SAM" id="Phobius"/>
    </source>
</evidence>
<dbReference type="EMBL" id="JAGGKG010000009">
    <property type="protein sequence ID" value="MBP1905600.1"/>
    <property type="molecule type" value="Genomic_DNA"/>
</dbReference>
<feature type="transmembrane region" description="Helical" evidence="6">
    <location>
        <begin position="483"/>
        <end position="510"/>
    </location>
</feature>